<name>A0A419R498_9SPHN</name>
<dbReference type="AlphaFoldDB" id="A0A419R498"/>
<dbReference type="InterPro" id="IPR036388">
    <property type="entry name" value="WH-like_DNA-bd_sf"/>
</dbReference>
<feature type="domain" description="HTH gntR-type" evidence="4">
    <location>
        <begin position="10"/>
        <end position="77"/>
    </location>
</feature>
<evidence type="ECO:0000256" key="2">
    <source>
        <dbReference type="ARBA" id="ARBA00023125"/>
    </source>
</evidence>
<dbReference type="Gene3D" id="1.10.10.10">
    <property type="entry name" value="Winged helix-like DNA-binding domain superfamily/Winged helix DNA-binding domain"/>
    <property type="match status" value="1"/>
</dbReference>
<dbReference type="InterPro" id="IPR011711">
    <property type="entry name" value="GntR_C"/>
</dbReference>
<dbReference type="OrthoDB" id="7620579at2"/>
<dbReference type="PROSITE" id="PS50949">
    <property type="entry name" value="HTH_GNTR"/>
    <property type="match status" value="1"/>
</dbReference>
<proteinExistence type="predicted"/>
<dbReference type="SMART" id="SM00895">
    <property type="entry name" value="FCD"/>
    <property type="match status" value="1"/>
</dbReference>
<keyword evidence="2" id="KW-0238">DNA-binding</keyword>
<accession>A0A419R498</accession>
<dbReference type="RefSeq" id="WP_120107429.1">
    <property type="nucleotide sequence ID" value="NZ_RAHJ01000014.1"/>
</dbReference>
<dbReference type="EMBL" id="RAHJ01000014">
    <property type="protein sequence ID" value="RJX69309.1"/>
    <property type="molecule type" value="Genomic_DNA"/>
</dbReference>
<dbReference type="SMART" id="SM00345">
    <property type="entry name" value="HTH_GNTR"/>
    <property type="match status" value="1"/>
</dbReference>
<evidence type="ECO:0000256" key="3">
    <source>
        <dbReference type="ARBA" id="ARBA00023163"/>
    </source>
</evidence>
<dbReference type="PRINTS" id="PR00035">
    <property type="entry name" value="HTHGNTR"/>
</dbReference>
<dbReference type="Pfam" id="PF07729">
    <property type="entry name" value="FCD"/>
    <property type="match status" value="1"/>
</dbReference>
<dbReference type="Proteomes" id="UP000284322">
    <property type="component" value="Unassembled WGS sequence"/>
</dbReference>
<evidence type="ECO:0000256" key="1">
    <source>
        <dbReference type="ARBA" id="ARBA00023015"/>
    </source>
</evidence>
<evidence type="ECO:0000313" key="6">
    <source>
        <dbReference type="Proteomes" id="UP000284322"/>
    </source>
</evidence>
<evidence type="ECO:0000313" key="5">
    <source>
        <dbReference type="EMBL" id="RJX69309.1"/>
    </source>
</evidence>
<reference evidence="5 6" key="1">
    <citation type="submission" date="2018-09" db="EMBL/GenBank/DDBJ databases">
        <title>Altererythrobacter sp.Ery1 and Ery12, the genome sequencing of novel strains in genus Alterythrobacter.</title>
        <authorList>
            <person name="Cheng H."/>
            <person name="Wu Y.-H."/>
            <person name="Fang C."/>
            <person name="Xu X.-W."/>
        </authorList>
    </citation>
    <scope>NUCLEOTIDE SEQUENCE [LARGE SCALE GENOMIC DNA]</scope>
    <source>
        <strain evidence="5 6">Ery12</strain>
    </source>
</reference>
<organism evidence="5 6">
    <name type="scientific">Tsuneonella suprasediminis</name>
    <dbReference type="NCBI Taxonomy" id="2306996"/>
    <lineage>
        <taxon>Bacteria</taxon>
        <taxon>Pseudomonadati</taxon>
        <taxon>Pseudomonadota</taxon>
        <taxon>Alphaproteobacteria</taxon>
        <taxon>Sphingomonadales</taxon>
        <taxon>Erythrobacteraceae</taxon>
        <taxon>Tsuneonella</taxon>
    </lineage>
</organism>
<dbReference type="InterPro" id="IPR000524">
    <property type="entry name" value="Tscrpt_reg_HTH_GntR"/>
</dbReference>
<dbReference type="InterPro" id="IPR008920">
    <property type="entry name" value="TF_FadR/GntR_C"/>
</dbReference>
<gene>
    <name evidence="5" type="ORF">D6858_04145</name>
</gene>
<dbReference type="PANTHER" id="PTHR43537">
    <property type="entry name" value="TRANSCRIPTIONAL REGULATOR, GNTR FAMILY"/>
    <property type="match status" value="1"/>
</dbReference>
<dbReference type="InterPro" id="IPR036390">
    <property type="entry name" value="WH_DNA-bd_sf"/>
</dbReference>
<dbReference type="Pfam" id="PF00392">
    <property type="entry name" value="GntR"/>
    <property type="match status" value="1"/>
</dbReference>
<keyword evidence="6" id="KW-1185">Reference proteome</keyword>
<sequence length="224" mass="25285">MPTVPKLQKQTFGARIADELRRSIFAGEIAPGSALIETALASQFGVSRGPLREAIRQLIDEGLLVQVPFTGTHVVELSEQAVREIYSLRTTLETFAFRLAWDRRDAEFANELKARQAALIDAIDLGDELECIRRELDLHSLVYETANHQILLEVWNGLKGKLQLYWASHHMAHGRRGPRRDSHDSFLDAALGDDLPAMEAEIETHMRLGSETTERFLKDRNQTA</sequence>
<dbReference type="Gene3D" id="1.20.120.530">
    <property type="entry name" value="GntR ligand-binding domain-like"/>
    <property type="match status" value="1"/>
</dbReference>
<dbReference type="PANTHER" id="PTHR43537:SF24">
    <property type="entry name" value="GLUCONATE OPERON TRANSCRIPTIONAL REPRESSOR"/>
    <property type="match status" value="1"/>
</dbReference>
<comment type="caution">
    <text evidence="5">The sequence shown here is derived from an EMBL/GenBank/DDBJ whole genome shotgun (WGS) entry which is preliminary data.</text>
</comment>
<dbReference type="SUPFAM" id="SSF48008">
    <property type="entry name" value="GntR ligand-binding domain-like"/>
    <property type="match status" value="1"/>
</dbReference>
<dbReference type="CDD" id="cd07377">
    <property type="entry name" value="WHTH_GntR"/>
    <property type="match status" value="1"/>
</dbReference>
<protein>
    <submittedName>
        <fullName evidence="5">GntR family transcriptional regulator</fullName>
    </submittedName>
</protein>
<dbReference type="SUPFAM" id="SSF46785">
    <property type="entry name" value="Winged helix' DNA-binding domain"/>
    <property type="match status" value="1"/>
</dbReference>
<dbReference type="GO" id="GO:0003677">
    <property type="term" value="F:DNA binding"/>
    <property type="evidence" value="ECO:0007669"/>
    <property type="project" value="UniProtKB-KW"/>
</dbReference>
<keyword evidence="1" id="KW-0805">Transcription regulation</keyword>
<dbReference type="GO" id="GO:0003700">
    <property type="term" value="F:DNA-binding transcription factor activity"/>
    <property type="evidence" value="ECO:0007669"/>
    <property type="project" value="InterPro"/>
</dbReference>
<keyword evidence="3" id="KW-0804">Transcription</keyword>
<evidence type="ECO:0000259" key="4">
    <source>
        <dbReference type="PROSITE" id="PS50949"/>
    </source>
</evidence>